<dbReference type="Gene3D" id="1.10.10.60">
    <property type="entry name" value="Homeodomain-like"/>
    <property type="match status" value="1"/>
</dbReference>
<dbReference type="Proteomes" id="UP000619041">
    <property type="component" value="Unassembled WGS sequence"/>
</dbReference>
<proteinExistence type="predicted"/>
<evidence type="ECO:0000313" key="2">
    <source>
        <dbReference type="EMBL" id="GGD95252.1"/>
    </source>
</evidence>
<dbReference type="PROSITE" id="PS01124">
    <property type="entry name" value="HTH_ARAC_FAMILY_2"/>
    <property type="match status" value="1"/>
</dbReference>
<keyword evidence="3" id="KW-1185">Reference proteome</keyword>
<reference evidence="3" key="1">
    <citation type="journal article" date="2019" name="Int. J. Syst. Evol. Microbiol.">
        <title>The Global Catalogue of Microorganisms (GCM) 10K type strain sequencing project: providing services to taxonomists for standard genome sequencing and annotation.</title>
        <authorList>
            <consortium name="The Broad Institute Genomics Platform"/>
            <consortium name="The Broad Institute Genome Sequencing Center for Infectious Disease"/>
            <person name="Wu L."/>
            <person name="Ma J."/>
        </authorList>
    </citation>
    <scope>NUCLEOTIDE SEQUENCE [LARGE SCALE GENOMIC DNA]</scope>
    <source>
        <strain evidence="3">CGMCC 1.15959</strain>
    </source>
</reference>
<evidence type="ECO:0000259" key="1">
    <source>
        <dbReference type="PROSITE" id="PS01124"/>
    </source>
</evidence>
<evidence type="ECO:0000313" key="3">
    <source>
        <dbReference type="Proteomes" id="UP000619041"/>
    </source>
</evidence>
<name>A0ABQ1S687_9SPHN</name>
<accession>A0ABQ1S687</accession>
<feature type="domain" description="HTH araC/xylS-type" evidence="1">
    <location>
        <begin position="175"/>
        <end position="275"/>
    </location>
</feature>
<comment type="caution">
    <text evidence="2">The sequence shown here is derived from an EMBL/GenBank/DDBJ whole genome shotgun (WGS) entry which is preliminary data.</text>
</comment>
<dbReference type="InterPro" id="IPR018060">
    <property type="entry name" value="HTH_AraC"/>
</dbReference>
<gene>
    <name evidence="2" type="ORF">GCM10011515_13880</name>
</gene>
<protein>
    <submittedName>
        <fullName evidence="2">AraC family transcriptional regulator</fullName>
    </submittedName>
</protein>
<dbReference type="Pfam" id="PF12833">
    <property type="entry name" value="HTH_18"/>
    <property type="match status" value="1"/>
</dbReference>
<sequence>MPAAPAIRDFPCALATEPRLVMWPPQDDLAPFVSGYHLYVVDNNDGEPQRGAFEPALASLRIAVTGGAKWQLRKARGDWFTPPQVSLFGPTSEVVWSQSGAGFLVGAGIRPRCWPRLFSAPAGHWADRISQPPFARAEALQLIETHFSTLQSDDDVPRAFDAVIRALLHPPGADDTAIGRIEAALVDPAITSVEELTRVTGLSLRQLQRLARRAFGFRPKVLLRRARFLRSLHALRAAGRREGATIIDPSYTDYSHFIRDSHFFLGMSPQAFLERDMPLLKRSLELRAKVLGTPAQVLDPVPPARSTSPGRTDLA</sequence>
<dbReference type="EMBL" id="BMKL01000001">
    <property type="protein sequence ID" value="GGD95252.1"/>
    <property type="molecule type" value="Genomic_DNA"/>
</dbReference>
<organism evidence="2 3">
    <name type="scientific">Tsuneonella deserti</name>
    <dbReference type="NCBI Taxonomy" id="2035528"/>
    <lineage>
        <taxon>Bacteria</taxon>
        <taxon>Pseudomonadati</taxon>
        <taxon>Pseudomonadota</taxon>
        <taxon>Alphaproteobacteria</taxon>
        <taxon>Sphingomonadales</taxon>
        <taxon>Erythrobacteraceae</taxon>
        <taxon>Tsuneonella</taxon>
    </lineage>
</organism>